<evidence type="ECO:0000313" key="2">
    <source>
        <dbReference type="EMBL" id="KRG17007.1"/>
    </source>
</evidence>
<reference evidence="2 3" key="1">
    <citation type="submission" date="2015-06" db="EMBL/GenBank/DDBJ databases">
        <title>Genome sequencing project of Bacillus galactosidilyticus PL133.</title>
        <authorList>
            <person name="Gaiero J."/>
            <person name="Nicol R."/>
            <person name="Habash M."/>
        </authorList>
    </citation>
    <scope>NUCLEOTIDE SEQUENCE [LARGE SCALE GENOMIC DNA]</scope>
    <source>
        <strain evidence="2 3">PL133</strain>
    </source>
</reference>
<comment type="similarity">
    <text evidence="1">Belongs to the ROK (NagC/XylR) family.</text>
</comment>
<dbReference type="AlphaFoldDB" id="A0A0Q9Y861"/>
<gene>
    <name evidence="2" type="ORF">ACA29_01200</name>
</gene>
<dbReference type="Gene3D" id="3.30.420.40">
    <property type="match status" value="2"/>
</dbReference>
<evidence type="ECO:0008006" key="4">
    <source>
        <dbReference type="Google" id="ProtNLM"/>
    </source>
</evidence>
<organism evidence="2 3">
    <name type="scientific">Lederbergia galactosidilytica</name>
    <dbReference type="NCBI Taxonomy" id="217031"/>
    <lineage>
        <taxon>Bacteria</taxon>
        <taxon>Bacillati</taxon>
        <taxon>Bacillota</taxon>
        <taxon>Bacilli</taxon>
        <taxon>Bacillales</taxon>
        <taxon>Bacillaceae</taxon>
        <taxon>Lederbergia</taxon>
    </lineage>
</organism>
<dbReference type="InterPro" id="IPR043129">
    <property type="entry name" value="ATPase_NBD"/>
</dbReference>
<dbReference type="Pfam" id="PF00480">
    <property type="entry name" value="ROK"/>
    <property type="match status" value="1"/>
</dbReference>
<dbReference type="PANTHER" id="PTHR18964:SF149">
    <property type="entry name" value="BIFUNCTIONAL UDP-N-ACETYLGLUCOSAMINE 2-EPIMERASE_N-ACETYLMANNOSAMINE KINASE"/>
    <property type="match status" value="1"/>
</dbReference>
<dbReference type="PATRIC" id="fig|217031.4.peg.427"/>
<dbReference type="SUPFAM" id="SSF53067">
    <property type="entry name" value="Actin-like ATPase domain"/>
    <property type="match status" value="1"/>
</dbReference>
<accession>A0A0Q9Y861</accession>
<name>A0A0Q9Y861_9BACI</name>
<proteinExistence type="inferred from homology"/>
<evidence type="ECO:0000256" key="1">
    <source>
        <dbReference type="ARBA" id="ARBA00006479"/>
    </source>
</evidence>
<evidence type="ECO:0000313" key="3">
    <source>
        <dbReference type="Proteomes" id="UP000053881"/>
    </source>
</evidence>
<comment type="caution">
    <text evidence="2">The sequence shown here is derived from an EMBL/GenBank/DDBJ whole genome shotgun (WGS) entry which is preliminary data.</text>
</comment>
<dbReference type="EMBL" id="LGPB01000014">
    <property type="protein sequence ID" value="KRG17007.1"/>
    <property type="molecule type" value="Genomic_DNA"/>
</dbReference>
<dbReference type="InterPro" id="IPR000600">
    <property type="entry name" value="ROK"/>
</dbReference>
<protein>
    <recommendedName>
        <fullName evidence="4">Glucokinase</fullName>
    </recommendedName>
</protein>
<dbReference type="Proteomes" id="UP000053881">
    <property type="component" value="Unassembled WGS sequence"/>
</dbReference>
<sequence>MGFRFRIGCDDWMNTYTIAFDVGGSFIKSVVLNQDGEVVLNTYAIFPSKAKESRENILEHLVFIIKEQTNRILDPNFKIMGVGYAFPGPFDYVNGISYIKDVDKFEQLYNVNLRQLLLSKLHNDLSFQAKIHNDFQIVFENDASLFALGEQIAGNARSYRKSIFITIGTGAGSAFMENGRLIKNRYDVPDNGWIYNLPFKNSIVDDYISKRGIIRLAKNLDITMADNEIKALAEMAQSGNAKARKVFYQFGKNIGEVLNSHIHAFKPDAIIFGGQIAKSKALFIKGILEVLEDKAVHIESSLGNSFHTFIGISNLLRQTSHPSETS</sequence>
<dbReference type="PANTHER" id="PTHR18964">
    <property type="entry name" value="ROK (REPRESSOR, ORF, KINASE) FAMILY"/>
    <property type="match status" value="1"/>
</dbReference>